<dbReference type="Proteomes" id="UP000600449">
    <property type="component" value="Unassembled WGS sequence"/>
</dbReference>
<evidence type="ECO:0000256" key="2">
    <source>
        <dbReference type="ARBA" id="ARBA00012438"/>
    </source>
</evidence>
<dbReference type="SUPFAM" id="SSF55785">
    <property type="entry name" value="PYP-like sensor domain (PAS domain)"/>
    <property type="match status" value="1"/>
</dbReference>
<name>A0A917QE90_9HYPH</name>
<keyword evidence="12" id="KW-0843">Virulence</keyword>
<evidence type="ECO:0000313" key="15">
    <source>
        <dbReference type="Proteomes" id="UP000600449"/>
    </source>
</evidence>
<evidence type="ECO:0000256" key="11">
    <source>
        <dbReference type="ARBA" id="ARBA00022840"/>
    </source>
</evidence>
<dbReference type="GO" id="GO:0004673">
    <property type="term" value="F:protein histidine kinase activity"/>
    <property type="evidence" value="ECO:0007669"/>
    <property type="project" value="UniProtKB-EC"/>
</dbReference>
<keyword evidence="6" id="KW-0288">FMN</keyword>
<evidence type="ECO:0000256" key="6">
    <source>
        <dbReference type="ARBA" id="ARBA00022643"/>
    </source>
</evidence>
<keyword evidence="9" id="KW-0547">Nucleotide-binding</keyword>
<keyword evidence="4" id="KW-0597">Phosphoprotein</keyword>
<evidence type="ECO:0000259" key="13">
    <source>
        <dbReference type="PROSITE" id="PS50113"/>
    </source>
</evidence>
<dbReference type="Gene3D" id="3.30.450.20">
    <property type="entry name" value="PAS domain"/>
    <property type="match status" value="1"/>
</dbReference>
<dbReference type="AlphaFoldDB" id="A0A917QE90"/>
<proteinExistence type="predicted"/>
<evidence type="ECO:0000256" key="1">
    <source>
        <dbReference type="ARBA" id="ARBA00000085"/>
    </source>
</evidence>
<comment type="caution">
    <text evidence="14">The sequence shown here is derived from an EMBL/GenBank/DDBJ whole genome shotgun (WGS) entry which is preliminary data.</text>
</comment>
<sequence length="391" mass="42092">MLAATVEVAVGESQDGALVAVGFEPHEELGKVLGKVFGKAQGMRRGARMRKSAERGNAHGARRAVAGRSPADVSLLRAFFDASTSYAFAKDLDGRYILANRHYLDAFGIARLEDLVGLTDKDRFGSAEPYSANDLRVIEEGRPIAFEEEARTADGELRQAISTKFPVLDETGSVIGVGSISTDITERRRAERQRSVLVEELNHRVKNTLAIVQGLVRQSFGPNRDAAAGLEAFEGRLRALAASHDVLTRESWERASLDTIAREAFAGCGVGLERVRIAGPEVMLAPKQAVNVTMALHELCTNARKYGALHGESGLVVLMWRIAEGPSPRLQIEWREEGGAPVVPPERRGFGLRMVEGVLRAELGASVAFDFAPGGFACHVDAPVPTAEGAA</sequence>
<keyword evidence="7" id="KW-0808">Transferase</keyword>
<keyword evidence="11" id="KW-0067">ATP-binding</keyword>
<dbReference type="Pfam" id="PF07536">
    <property type="entry name" value="HWE_HK"/>
    <property type="match status" value="1"/>
</dbReference>
<comment type="catalytic activity">
    <reaction evidence="1">
        <text>ATP + protein L-histidine = ADP + protein N-phospho-L-histidine.</text>
        <dbReference type="EC" id="2.7.13.3"/>
    </reaction>
</comment>
<protein>
    <recommendedName>
        <fullName evidence="3">Blue-light-activated histidine kinase</fullName>
        <ecNumber evidence="2">2.7.13.3</ecNumber>
    </recommendedName>
</protein>
<dbReference type="PANTHER" id="PTHR41523">
    <property type="entry name" value="TWO-COMPONENT SYSTEM SENSOR PROTEIN"/>
    <property type="match status" value="1"/>
</dbReference>
<accession>A0A917QE90</accession>
<evidence type="ECO:0000256" key="3">
    <source>
        <dbReference type="ARBA" id="ARBA00021740"/>
    </source>
</evidence>
<keyword evidence="8" id="KW-0677">Repeat</keyword>
<reference evidence="14 15" key="1">
    <citation type="journal article" date="2014" name="Int. J. Syst. Evol. Microbiol.">
        <title>Complete genome sequence of Corynebacterium casei LMG S-19264T (=DSM 44701T), isolated from a smear-ripened cheese.</title>
        <authorList>
            <consortium name="US DOE Joint Genome Institute (JGI-PGF)"/>
            <person name="Walter F."/>
            <person name="Albersmeier A."/>
            <person name="Kalinowski J."/>
            <person name="Ruckert C."/>
        </authorList>
    </citation>
    <scope>NUCLEOTIDE SEQUENCE [LARGE SCALE GENOMIC DNA]</scope>
    <source>
        <strain evidence="14 15">CGMCC 1.9161</strain>
    </source>
</reference>
<dbReference type="InterPro" id="IPR013656">
    <property type="entry name" value="PAS_4"/>
</dbReference>
<dbReference type="SUPFAM" id="SSF55874">
    <property type="entry name" value="ATPase domain of HSP90 chaperone/DNA topoisomerase II/histidine kinase"/>
    <property type="match status" value="1"/>
</dbReference>
<evidence type="ECO:0000256" key="10">
    <source>
        <dbReference type="ARBA" id="ARBA00022777"/>
    </source>
</evidence>
<keyword evidence="5" id="KW-0285">Flavoprotein</keyword>
<dbReference type="RefSeq" id="WP_188914748.1">
    <property type="nucleotide sequence ID" value="NZ_BMMF01000012.1"/>
</dbReference>
<evidence type="ECO:0000256" key="7">
    <source>
        <dbReference type="ARBA" id="ARBA00022679"/>
    </source>
</evidence>
<evidence type="ECO:0000256" key="9">
    <source>
        <dbReference type="ARBA" id="ARBA00022741"/>
    </source>
</evidence>
<dbReference type="Pfam" id="PF08448">
    <property type="entry name" value="PAS_4"/>
    <property type="match status" value="1"/>
</dbReference>
<dbReference type="PROSITE" id="PS50113">
    <property type="entry name" value="PAC"/>
    <property type="match status" value="1"/>
</dbReference>
<dbReference type="PANTHER" id="PTHR41523:SF7">
    <property type="entry name" value="HISTIDINE KINASE"/>
    <property type="match status" value="1"/>
</dbReference>
<dbReference type="EC" id="2.7.13.3" evidence="2"/>
<evidence type="ECO:0000256" key="4">
    <source>
        <dbReference type="ARBA" id="ARBA00022553"/>
    </source>
</evidence>
<dbReference type="GO" id="GO:0005524">
    <property type="term" value="F:ATP binding"/>
    <property type="evidence" value="ECO:0007669"/>
    <property type="project" value="UniProtKB-KW"/>
</dbReference>
<dbReference type="EMBL" id="BMMF01000012">
    <property type="protein sequence ID" value="GGK46559.1"/>
    <property type="molecule type" value="Genomic_DNA"/>
</dbReference>
<dbReference type="InterPro" id="IPR035965">
    <property type="entry name" value="PAS-like_dom_sf"/>
</dbReference>
<dbReference type="Gene3D" id="3.30.565.10">
    <property type="entry name" value="Histidine kinase-like ATPase, C-terminal domain"/>
    <property type="match status" value="1"/>
</dbReference>
<feature type="domain" description="PAC" evidence="13">
    <location>
        <begin position="144"/>
        <end position="196"/>
    </location>
</feature>
<evidence type="ECO:0000313" key="14">
    <source>
        <dbReference type="EMBL" id="GGK46559.1"/>
    </source>
</evidence>
<dbReference type="SMART" id="SM00911">
    <property type="entry name" value="HWE_HK"/>
    <property type="match status" value="1"/>
</dbReference>
<dbReference type="NCBIfam" id="TIGR00229">
    <property type="entry name" value="sensory_box"/>
    <property type="match status" value="1"/>
</dbReference>
<keyword evidence="15" id="KW-1185">Reference proteome</keyword>
<keyword evidence="10" id="KW-0418">Kinase</keyword>
<dbReference type="InterPro" id="IPR000700">
    <property type="entry name" value="PAS-assoc_C"/>
</dbReference>
<evidence type="ECO:0000256" key="12">
    <source>
        <dbReference type="ARBA" id="ARBA00023026"/>
    </source>
</evidence>
<dbReference type="InterPro" id="IPR011102">
    <property type="entry name" value="Sig_transdc_His_kinase_HWE"/>
</dbReference>
<dbReference type="InterPro" id="IPR000014">
    <property type="entry name" value="PAS"/>
</dbReference>
<dbReference type="CDD" id="cd00130">
    <property type="entry name" value="PAS"/>
    <property type="match status" value="1"/>
</dbReference>
<evidence type="ECO:0000256" key="5">
    <source>
        <dbReference type="ARBA" id="ARBA00022630"/>
    </source>
</evidence>
<dbReference type="InterPro" id="IPR036890">
    <property type="entry name" value="HATPase_C_sf"/>
</dbReference>
<organism evidence="14 15">
    <name type="scientific">Salinarimonas ramus</name>
    <dbReference type="NCBI Taxonomy" id="690164"/>
    <lineage>
        <taxon>Bacteria</taxon>
        <taxon>Pseudomonadati</taxon>
        <taxon>Pseudomonadota</taxon>
        <taxon>Alphaproteobacteria</taxon>
        <taxon>Hyphomicrobiales</taxon>
        <taxon>Salinarimonadaceae</taxon>
        <taxon>Salinarimonas</taxon>
    </lineage>
</organism>
<gene>
    <name evidence="14" type="ORF">GCM10011322_37030</name>
</gene>
<evidence type="ECO:0000256" key="8">
    <source>
        <dbReference type="ARBA" id="ARBA00022737"/>
    </source>
</evidence>